<feature type="transmembrane region" description="Helical" evidence="1">
    <location>
        <begin position="16"/>
        <end position="38"/>
    </location>
</feature>
<dbReference type="InterPro" id="IPR054636">
    <property type="entry name" value="CydP"/>
</dbReference>
<keyword evidence="3" id="KW-1185">Reference proteome</keyword>
<accession>A0A2S0PC34</accession>
<reference evidence="2 3" key="1">
    <citation type="submission" date="2018-04" db="EMBL/GenBank/DDBJ databases">
        <title>Denitrifier Microvirgula.</title>
        <authorList>
            <person name="Anderson E."/>
            <person name="Jang J."/>
            <person name="Ishii S."/>
        </authorList>
    </citation>
    <scope>NUCLEOTIDE SEQUENCE [LARGE SCALE GENOMIC DNA]</scope>
    <source>
        <strain evidence="2 3">BE2.4</strain>
    </source>
</reference>
<keyword evidence="1" id="KW-0812">Transmembrane</keyword>
<proteinExistence type="predicted"/>
<dbReference type="NCBIfam" id="NF045611">
    <property type="entry name" value="small_CydP"/>
    <property type="match status" value="1"/>
</dbReference>
<evidence type="ECO:0000256" key="1">
    <source>
        <dbReference type="SAM" id="Phobius"/>
    </source>
</evidence>
<gene>
    <name evidence="2" type="ORF">DAI18_13415</name>
</gene>
<dbReference type="EMBL" id="CP028519">
    <property type="protein sequence ID" value="AVY94926.1"/>
    <property type="molecule type" value="Genomic_DNA"/>
</dbReference>
<evidence type="ECO:0000313" key="2">
    <source>
        <dbReference type="EMBL" id="AVY94926.1"/>
    </source>
</evidence>
<dbReference type="KEGG" id="maer:DAI18_13415"/>
<organism evidence="2 3">
    <name type="scientific">Microvirgula aerodenitrificans</name>
    <dbReference type="NCBI Taxonomy" id="57480"/>
    <lineage>
        <taxon>Bacteria</taxon>
        <taxon>Pseudomonadati</taxon>
        <taxon>Pseudomonadota</taxon>
        <taxon>Betaproteobacteria</taxon>
        <taxon>Neisseriales</taxon>
        <taxon>Aquaspirillaceae</taxon>
        <taxon>Microvirgula</taxon>
    </lineage>
</organism>
<dbReference type="AlphaFoldDB" id="A0A2S0PC34"/>
<keyword evidence="1" id="KW-0472">Membrane</keyword>
<dbReference type="STRING" id="1122240.GCA_000620105_01602"/>
<dbReference type="OrthoDB" id="8596190at2"/>
<keyword evidence="1" id="KW-1133">Transmembrane helix</keyword>
<dbReference type="RefSeq" id="WP_028498924.1">
    <property type="nucleotide sequence ID" value="NZ_CAURZP010000015.1"/>
</dbReference>
<evidence type="ECO:0000313" key="3">
    <source>
        <dbReference type="Proteomes" id="UP000244173"/>
    </source>
</evidence>
<name>A0A2S0PC34_9NEIS</name>
<dbReference type="Proteomes" id="UP000244173">
    <property type="component" value="Chromosome"/>
</dbReference>
<protein>
    <submittedName>
        <fullName evidence="2">Uncharacterized protein</fullName>
    </submittedName>
</protein>
<sequence length="72" mass="8182">MTPSILQRRTRRGMPLWLEISVVLTVKLLLLWGAKVLWFSEPLARHMTVPESAIEQQLLGTPGRDAPPVHKN</sequence>